<feature type="domain" description="Tyrosine specific protein phosphatases" evidence="6">
    <location>
        <begin position="116"/>
        <end position="170"/>
    </location>
</feature>
<evidence type="ECO:0000256" key="5">
    <source>
        <dbReference type="ARBA" id="ARBA00047927"/>
    </source>
</evidence>
<dbReference type="PROSITE" id="PS00383">
    <property type="entry name" value="TYR_PHOSPHATASE_1"/>
    <property type="match status" value="1"/>
</dbReference>
<comment type="catalytic activity">
    <reaction evidence="5">
        <text>1,5-bis(diphospho)-1D-myo-inositol 2,3,4,6-tetrakisphosphate + H2O = 1-diphospho-1D-myo-inositol 2,3,4,5,6-pentakisphosphate + phosphate + 2 H(+)</text>
        <dbReference type="Rhea" id="RHEA:79699"/>
        <dbReference type="ChEBI" id="CHEBI:15377"/>
        <dbReference type="ChEBI" id="CHEBI:15378"/>
        <dbReference type="ChEBI" id="CHEBI:43474"/>
        <dbReference type="ChEBI" id="CHEBI:74946"/>
        <dbReference type="ChEBI" id="CHEBI:77983"/>
        <dbReference type="EC" id="3.6.1.52"/>
    </reaction>
    <physiologicalReaction direction="left-to-right" evidence="5">
        <dbReference type="Rhea" id="RHEA:79700"/>
    </physiologicalReaction>
</comment>
<dbReference type="CDD" id="cd14529">
    <property type="entry name" value="TpbA-like"/>
    <property type="match status" value="1"/>
</dbReference>
<dbReference type="PANTHER" id="PTHR31126:SF72">
    <property type="entry name" value="DUAL SPECIFICITY PROTEIN PHOSPHATASE TPBA"/>
    <property type="match status" value="1"/>
</dbReference>
<evidence type="ECO:0000256" key="3">
    <source>
        <dbReference type="ARBA" id="ARBA00044949"/>
    </source>
</evidence>
<evidence type="ECO:0000256" key="4">
    <source>
        <dbReference type="ARBA" id="ARBA00047342"/>
    </source>
</evidence>
<evidence type="ECO:0000313" key="8">
    <source>
        <dbReference type="Proteomes" id="UP000198606"/>
    </source>
</evidence>
<dbReference type="SMART" id="SM00195">
    <property type="entry name" value="DSPc"/>
    <property type="match status" value="1"/>
</dbReference>
<dbReference type="PROSITE" id="PS50056">
    <property type="entry name" value="TYR_PHOSPHATASE_2"/>
    <property type="match status" value="1"/>
</dbReference>
<dbReference type="InterPro" id="IPR016130">
    <property type="entry name" value="Tyr_Pase_AS"/>
</dbReference>
<dbReference type="Gene3D" id="3.90.190.10">
    <property type="entry name" value="Protein tyrosine phosphatase superfamily"/>
    <property type="match status" value="1"/>
</dbReference>
<proteinExistence type="inferred from homology"/>
<dbReference type="Pfam" id="PF03162">
    <property type="entry name" value="Y_phosphatase2"/>
    <property type="match status" value="1"/>
</dbReference>
<dbReference type="EMBL" id="FNDG01000009">
    <property type="protein sequence ID" value="SDH97576.1"/>
    <property type="molecule type" value="Genomic_DNA"/>
</dbReference>
<dbReference type="GO" id="GO:0016791">
    <property type="term" value="F:phosphatase activity"/>
    <property type="evidence" value="ECO:0007669"/>
    <property type="project" value="TreeGrafter"/>
</dbReference>
<dbReference type="STRING" id="29435.SAMN05216588_109180"/>
<protein>
    <recommendedName>
        <fullName evidence="1">diphosphoinositol-polyphosphate diphosphatase</fullName>
        <ecNumber evidence="1">3.6.1.52</ecNumber>
    </recommendedName>
</protein>
<evidence type="ECO:0000256" key="2">
    <source>
        <dbReference type="ARBA" id="ARBA00022801"/>
    </source>
</evidence>
<gene>
    <name evidence="7" type="ORF">SAMN05216588_109180</name>
</gene>
<keyword evidence="2" id="KW-0378">Hydrolase</keyword>
<dbReference type="InterPro" id="IPR000387">
    <property type="entry name" value="Tyr_Pase_dom"/>
</dbReference>
<accession>A0A1G8GT51</accession>
<dbReference type="InterPro" id="IPR029021">
    <property type="entry name" value="Prot-tyrosine_phosphatase-like"/>
</dbReference>
<dbReference type="EC" id="3.6.1.52" evidence="1"/>
<dbReference type="InterPro" id="IPR020422">
    <property type="entry name" value="TYR_PHOSPHATASE_DUAL_dom"/>
</dbReference>
<sequence length="223" mass="25087">MPQLRYASPRLSFVCCMTAILFCIPLGSALSAVRTESPGATQPLWATPVDKTFNLYRMQPYLYRSALPSAAQRGELQKLKIATVINFYQRSDADWLSDASIRQVHQPLHADRIDDADVLQALRSIRLAQARGPVLIHCKHGQNRTGMIAAMYRIVYQGWSRQQAIDEMREGGFGGRKRFEDAEDYLQQVDLPRFRAALDSGACSTSPWAYCALKEKLLDAFNG</sequence>
<evidence type="ECO:0000313" key="7">
    <source>
        <dbReference type="EMBL" id="SDH97576.1"/>
    </source>
</evidence>
<dbReference type="Proteomes" id="UP000198606">
    <property type="component" value="Unassembled WGS sequence"/>
</dbReference>
<reference evidence="7 8" key="1">
    <citation type="submission" date="2016-10" db="EMBL/GenBank/DDBJ databases">
        <authorList>
            <person name="de Groot N.N."/>
        </authorList>
    </citation>
    <scope>NUCLEOTIDE SEQUENCE [LARGE SCALE GENOMIC DNA]</scope>
    <source>
        <strain evidence="7 8">LMG 18387</strain>
    </source>
</reference>
<dbReference type="InterPro" id="IPR004861">
    <property type="entry name" value="Siw14-like"/>
</dbReference>
<dbReference type="SUPFAM" id="SSF52799">
    <property type="entry name" value="(Phosphotyrosine protein) phosphatases II"/>
    <property type="match status" value="1"/>
</dbReference>
<evidence type="ECO:0000256" key="1">
    <source>
        <dbReference type="ARBA" id="ARBA00012527"/>
    </source>
</evidence>
<dbReference type="AlphaFoldDB" id="A0A1G8GT51"/>
<name>A0A1G8GT51_9GAMM</name>
<organism evidence="7 8">
    <name type="scientific">Phytopseudomonas flavescens</name>
    <dbReference type="NCBI Taxonomy" id="29435"/>
    <lineage>
        <taxon>Bacteria</taxon>
        <taxon>Pseudomonadati</taxon>
        <taxon>Pseudomonadota</taxon>
        <taxon>Gammaproteobacteria</taxon>
        <taxon>Pseudomonadales</taxon>
        <taxon>Pseudomonadaceae</taxon>
        <taxon>Phytopseudomonas</taxon>
    </lineage>
</organism>
<evidence type="ECO:0000259" key="6">
    <source>
        <dbReference type="PROSITE" id="PS50056"/>
    </source>
</evidence>
<dbReference type="PANTHER" id="PTHR31126">
    <property type="entry name" value="TYROSINE-PROTEIN PHOSPHATASE"/>
    <property type="match status" value="1"/>
</dbReference>
<comment type="catalytic activity">
    <reaction evidence="4">
        <text>5-diphospho-1D-myo-inositol 1,2,3,4,6-pentakisphosphate + H2O = 1D-myo-inositol hexakisphosphate + phosphate + H(+)</text>
        <dbReference type="Rhea" id="RHEA:22384"/>
        <dbReference type="ChEBI" id="CHEBI:15377"/>
        <dbReference type="ChEBI" id="CHEBI:15378"/>
        <dbReference type="ChEBI" id="CHEBI:43474"/>
        <dbReference type="ChEBI" id="CHEBI:58130"/>
        <dbReference type="ChEBI" id="CHEBI:58628"/>
        <dbReference type="EC" id="3.6.1.52"/>
    </reaction>
    <physiologicalReaction direction="left-to-right" evidence="4">
        <dbReference type="Rhea" id="RHEA:22385"/>
    </physiologicalReaction>
</comment>
<comment type="similarity">
    <text evidence="3">Belongs to the protein-tyrosine phosphatase family. Atypical dual-specificity phosphatase Siw14-like subfamily.</text>
</comment>
<dbReference type="GO" id="GO:0008486">
    <property type="term" value="F:diphosphoinositol-polyphosphate diphosphatase activity"/>
    <property type="evidence" value="ECO:0007669"/>
    <property type="project" value="UniProtKB-EC"/>
</dbReference>